<evidence type="ECO:0000256" key="1">
    <source>
        <dbReference type="ARBA" id="ARBA00006096"/>
    </source>
</evidence>
<dbReference type="PRINTS" id="PR00922">
    <property type="entry name" value="DADACBPTASE3"/>
</dbReference>
<dbReference type="NCBIfam" id="TIGR00666">
    <property type="entry name" value="PBP4"/>
    <property type="match status" value="1"/>
</dbReference>
<dbReference type="GO" id="GO:0009002">
    <property type="term" value="F:serine-type D-Ala-D-Ala carboxypeptidase activity"/>
    <property type="evidence" value="ECO:0007669"/>
    <property type="project" value="UniProtKB-EC"/>
</dbReference>
<feature type="transmembrane region" description="Helical" evidence="3">
    <location>
        <begin position="20"/>
        <end position="39"/>
    </location>
</feature>
<dbReference type="GO" id="GO:0006508">
    <property type="term" value="P:proteolysis"/>
    <property type="evidence" value="ECO:0007669"/>
    <property type="project" value="InterPro"/>
</dbReference>
<dbReference type="PANTHER" id="PTHR30023">
    <property type="entry name" value="D-ALANYL-D-ALANINE CARBOXYPEPTIDASE"/>
    <property type="match status" value="1"/>
</dbReference>
<evidence type="ECO:0000313" key="4">
    <source>
        <dbReference type="EMBL" id="AZI58920.1"/>
    </source>
</evidence>
<reference evidence="4 5" key="1">
    <citation type="submission" date="2018-11" db="EMBL/GenBank/DDBJ databases">
        <authorList>
            <person name="Da X."/>
        </authorList>
    </citation>
    <scope>NUCLEOTIDE SEQUENCE [LARGE SCALE GENOMIC DNA]</scope>
    <source>
        <strain evidence="4 5">S14-144</strain>
    </source>
</reference>
<dbReference type="EC" id="3.4.16.4" evidence="4"/>
<evidence type="ECO:0000256" key="3">
    <source>
        <dbReference type="SAM" id="Phobius"/>
    </source>
</evidence>
<keyword evidence="3" id="KW-0472">Membrane</keyword>
<organism evidence="4 5">
    <name type="scientific">Nakamurella antarctica</name>
    <dbReference type="NCBI Taxonomy" id="1902245"/>
    <lineage>
        <taxon>Bacteria</taxon>
        <taxon>Bacillati</taxon>
        <taxon>Actinomycetota</taxon>
        <taxon>Actinomycetes</taxon>
        <taxon>Nakamurellales</taxon>
        <taxon>Nakamurellaceae</taxon>
        <taxon>Nakamurella</taxon>
    </lineage>
</organism>
<name>A0A3G8ZNU5_9ACTN</name>
<keyword evidence="3" id="KW-0812">Transmembrane</keyword>
<dbReference type="InterPro" id="IPR012338">
    <property type="entry name" value="Beta-lactam/transpept-like"/>
</dbReference>
<proteinExistence type="inferred from homology"/>
<keyword evidence="4" id="KW-0121">Carboxypeptidase</keyword>
<dbReference type="Pfam" id="PF02113">
    <property type="entry name" value="Peptidase_S13"/>
    <property type="match status" value="1"/>
</dbReference>
<gene>
    <name evidence="4" type="primary">dacB</name>
    <name evidence="4" type="ORF">EH165_13005</name>
</gene>
<dbReference type="InterPro" id="IPR000667">
    <property type="entry name" value="Peptidase_S13"/>
</dbReference>
<comment type="similarity">
    <text evidence="1">Belongs to the peptidase S13 family.</text>
</comment>
<keyword evidence="2 4" id="KW-0378">Hydrolase</keyword>
<sequence length="481" mass="47977">MRRDLPLATNRSGSRRGLIIGLVLVLVVALGAGAYFVFFRSSGEADVANSTSTTSVNPNENGAIDPLVLAKGVQITPVTPGPAAPSAAGVGAALAGPIGALAPAQFNGIIIDAATDTTLLDTNAAAPQIPASTAKLLTGAAVLTSLEPQAVLTTKVVQGSAPGAIVLVGGGDVTLSARKGQETMYPGAASMTDLATQIKAAGITVTKIETDTTRWGSDELAEGWLAADIGDASNPGDITHMSPIMVDGDRIKSGINHSGRTGDPTNAAAKALAVALGNPAIAITTGITADPSAAVLASVTSQPISVLLAQALENSDNILAEALGREVAIKEGAPATFGGAVSAITLKLQQLGLDTAGMVLADASGISNSDRVPPRLLAQVLALAVKSGDTNLRDLVVGIPIAGATGTLSDRFKAGTASEAARGWLRAKTGSLNATYALAGVVPGADGRIFVFAFSVNNVNGETTRPAMDAVAATLRGCGCA</sequence>
<dbReference type="KEGG" id="nak:EH165_13005"/>
<dbReference type="SUPFAM" id="SSF56601">
    <property type="entry name" value="beta-lactamase/transpeptidase-like"/>
    <property type="match status" value="1"/>
</dbReference>
<dbReference type="Gene3D" id="3.40.710.10">
    <property type="entry name" value="DD-peptidase/beta-lactamase superfamily"/>
    <property type="match status" value="2"/>
</dbReference>
<keyword evidence="5" id="KW-1185">Reference proteome</keyword>
<dbReference type="Proteomes" id="UP000268084">
    <property type="component" value="Chromosome"/>
</dbReference>
<dbReference type="GO" id="GO:0000270">
    <property type="term" value="P:peptidoglycan metabolic process"/>
    <property type="evidence" value="ECO:0007669"/>
    <property type="project" value="TreeGrafter"/>
</dbReference>
<dbReference type="OrthoDB" id="56883at2"/>
<evidence type="ECO:0000256" key="2">
    <source>
        <dbReference type="ARBA" id="ARBA00022801"/>
    </source>
</evidence>
<keyword evidence="4" id="KW-0645">Protease</keyword>
<reference evidence="4 5" key="2">
    <citation type="submission" date="2018-12" db="EMBL/GenBank/DDBJ databases">
        <title>Nakamurella antarcticus sp. nov., isolated from Antarctica South Shetland Islands soil.</title>
        <authorList>
            <person name="Peng F."/>
        </authorList>
    </citation>
    <scope>NUCLEOTIDE SEQUENCE [LARGE SCALE GENOMIC DNA]</scope>
    <source>
        <strain evidence="4 5">S14-144</strain>
    </source>
</reference>
<dbReference type="AlphaFoldDB" id="A0A3G8ZNU5"/>
<protein>
    <submittedName>
        <fullName evidence="4">D-alanyl-D-alanine carboxypeptidase/D-alanyl-D-alanine-endopeptidase</fullName>
        <ecNumber evidence="4">3.4.16.4</ecNumber>
    </submittedName>
</protein>
<dbReference type="EMBL" id="CP034170">
    <property type="protein sequence ID" value="AZI58920.1"/>
    <property type="molecule type" value="Genomic_DNA"/>
</dbReference>
<evidence type="ECO:0000313" key="5">
    <source>
        <dbReference type="Proteomes" id="UP000268084"/>
    </source>
</evidence>
<accession>A0A3G8ZNU5</accession>
<dbReference type="PANTHER" id="PTHR30023:SF0">
    <property type="entry name" value="PENICILLIN-SENSITIVE CARBOXYPEPTIDASE A"/>
    <property type="match status" value="1"/>
</dbReference>
<keyword evidence="3" id="KW-1133">Transmembrane helix</keyword>